<feature type="transmembrane region" description="Helical" evidence="4">
    <location>
        <begin position="12"/>
        <end position="35"/>
    </location>
</feature>
<evidence type="ECO:0000313" key="7">
    <source>
        <dbReference type="Proteomes" id="UP000076066"/>
    </source>
</evidence>
<dbReference type="InterPro" id="IPR023346">
    <property type="entry name" value="Lysozyme-like_dom_sf"/>
</dbReference>
<dbReference type="KEGG" id="hjo:AY555_00250"/>
<dbReference type="STRING" id="1549855.AY555_00250"/>
<dbReference type="SUPFAM" id="SSF53955">
    <property type="entry name" value="Lysozyme-like"/>
    <property type="match status" value="1"/>
</dbReference>
<evidence type="ECO:0000256" key="4">
    <source>
        <dbReference type="SAM" id="Phobius"/>
    </source>
</evidence>
<dbReference type="PANTHER" id="PTHR37423">
    <property type="entry name" value="SOLUBLE LYTIC MUREIN TRANSGLYCOSYLASE-RELATED"/>
    <property type="match status" value="1"/>
</dbReference>
<dbReference type="OrthoDB" id="9815002at2"/>
<organism evidence="6 7">
    <name type="scientific">Haematospirillum jordaniae</name>
    <dbReference type="NCBI Taxonomy" id="1549855"/>
    <lineage>
        <taxon>Bacteria</taxon>
        <taxon>Pseudomonadati</taxon>
        <taxon>Pseudomonadota</taxon>
        <taxon>Alphaproteobacteria</taxon>
        <taxon>Rhodospirillales</taxon>
        <taxon>Novispirillaceae</taxon>
        <taxon>Haematospirillum</taxon>
    </lineage>
</organism>
<evidence type="ECO:0000259" key="5">
    <source>
        <dbReference type="Pfam" id="PF01464"/>
    </source>
</evidence>
<evidence type="ECO:0000256" key="3">
    <source>
        <dbReference type="ARBA" id="ARBA00022729"/>
    </source>
</evidence>
<dbReference type="Pfam" id="PF01464">
    <property type="entry name" value="SLT"/>
    <property type="match status" value="1"/>
</dbReference>
<keyword evidence="4" id="KW-0472">Membrane</keyword>
<name>A0A143DAV9_9PROT</name>
<dbReference type="Proteomes" id="UP000076066">
    <property type="component" value="Chromosome"/>
</dbReference>
<sequence>MIQPIGCAGCGVVVLLRQWAGGIVLFLLCLFFSGLPACAFSSPDPGDDGVLHVGIANVLSAPDVERYQRIFSLQDQGLFAAADHVVRSLDSKLLLGYVLQDRYLSARYGKASFQELRSWMERYADHHDARRIYRLARKRGGGPLPHPVSPEGFVAGISGDDPRWEREASVLSSRAASVLKTGRIFRGHLVAGRFDAASNLLRTSPLSSVDRDRLWASLAYAAFIKGKDETALRFARQVRGQDSRALSLAHWAGGLASWRRHDYEEAAVWFSALRDADNASPWVRSAAAYWSARSALKNRRPQEVSQSLHIAASYPHTFYGLIARRALGLPLDFSWRTDTITDQEAVAITDSPAGRRALALVLVGKHDRAEDELRRLYPAASHEQRQAILHFAEREGMASLALHLSSVRIQSVDNAFESARYPVPAWQPRNGWALDRAMLYAFARQESAFNPAARSPAGAVGLMQIMPATARAVARMENNGWLGGSRAVMDPEVSLSLGQSYLEHLLGLPDIKGNMFFVAAAYNAGPGTLARWRKTVRYDDDPLLFIEAIPSRETRAYIERVLADLWIYRDRLGQDNPGLDMVASGRWPLYVPQDARTAPATSQNQSPSFRSGYVFPAGMIIRVM</sequence>
<dbReference type="GeneID" id="53315594"/>
<dbReference type="InterPro" id="IPR008939">
    <property type="entry name" value="Lytic_TGlycosylase_superhlx_U"/>
</dbReference>
<dbReference type="AlphaFoldDB" id="A0A143DAV9"/>
<dbReference type="RefSeq" id="WP_066131857.1">
    <property type="nucleotide sequence ID" value="NZ_CP014525.1"/>
</dbReference>
<feature type="domain" description="Transglycosylase SLT" evidence="5">
    <location>
        <begin position="432"/>
        <end position="537"/>
    </location>
</feature>
<proteinExistence type="inferred from homology"/>
<dbReference type="GO" id="GO:0004553">
    <property type="term" value="F:hydrolase activity, hydrolyzing O-glycosyl compounds"/>
    <property type="evidence" value="ECO:0007669"/>
    <property type="project" value="InterPro"/>
</dbReference>
<evidence type="ECO:0000256" key="2">
    <source>
        <dbReference type="ARBA" id="ARBA00009387"/>
    </source>
</evidence>
<keyword evidence="4" id="KW-1133">Transmembrane helix</keyword>
<dbReference type="CDD" id="cd13401">
    <property type="entry name" value="Slt70-like"/>
    <property type="match status" value="1"/>
</dbReference>
<dbReference type="EMBL" id="CP014525">
    <property type="protein sequence ID" value="AMW33857.1"/>
    <property type="molecule type" value="Genomic_DNA"/>
</dbReference>
<evidence type="ECO:0000256" key="1">
    <source>
        <dbReference type="ARBA" id="ARBA00007734"/>
    </source>
</evidence>
<dbReference type="SUPFAM" id="SSF48435">
    <property type="entry name" value="Bacterial muramidases"/>
    <property type="match status" value="1"/>
</dbReference>
<comment type="similarity">
    <text evidence="1">Belongs to the transglycosylase Slt family.</text>
</comment>
<keyword evidence="7" id="KW-1185">Reference proteome</keyword>
<evidence type="ECO:0000313" key="6">
    <source>
        <dbReference type="EMBL" id="AMW33857.1"/>
    </source>
</evidence>
<dbReference type="Gene3D" id="1.10.530.10">
    <property type="match status" value="1"/>
</dbReference>
<protein>
    <recommendedName>
        <fullName evidence="5">Transglycosylase SLT domain-containing protein</fullName>
    </recommendedName>
</protein>
<comment type="similarity">
    <text evidence="2">Belongs to the virb1 family.</text>
</comment>
<dbReference type="GO" id="GO:0042597">
    <property type="term" value="C:periplasmic space"/>
    <property type="evidence" value="ECO:0007669"/>
    <property type="project" value="InterPro"/>
</dbReference>
<reference evidence="6 7" key="1">
    <citation type="submission" date="2016-02" db="EMBL/GenBank/DDBJ databases">
        <title>Complete Genome of H5569, the type strain of the newly described species Haematospirillium jordaniae.</title>
        <authorList>
            <person name="Nicholson A.C."/>
            <person name="Humrighouse B.W."/>
            <person name="Loparov V."/>
            <person name="McQuiston J.R."/>
        </authorList>
    </citation>
    <scope>NUCLEOTIDE SEQUENCE [LARGE SCALE GENOMIC DNA]</scope>
    <source>
        <strain evidence="6 7">H5569</strain>
    </source>
</reference>
<gene>
    <name evidence="6" type="ORF">AY555_00250</name>
</gene>
<dbReference type="Gene3D" id="1.25.20.10">
    <property type="entry name" value="Bacterial muramidases"/>
    <property type="match status" value="1"/>
</dbReference>
<dbReference type="PANTHER" id="PTHR37423:SF2">
    <property type="entry name" value="MEMBRANE-BOUND LYTIC MUREIN TRANSGLYCOSYLASE C"/>
    <property type="match status" value="1"/>
</dbReference>
<keyword evidence="4" id="KW-0812">Transmembrane</keyword>
<keyword evidence="3" id="KW-0732">Signal</keyword>
<dbReference type="InterPro" id="IPR008258">
    <property type="entry name" value="Transglycosylase_SLT_dom_1"/>
</dbReference>
<accession>A0A143DAV9</accession>